<organism evidence="2 3">
    <name type="scientific">Amborella trichopoda</name>
    <dbReference type="NCBI Taxonomy" id="13333"/>
    <lineage>
        <taxon>Eukaryota</taxon>
        <taxon>Viridiplantae</taxon>
        <taxon>Streptophyta</taxon>
        <taxon>Embryophyta</taxon>
        <taxon>Tracheophyta</taxon>
        <taxon>Spermatophyta</taxon>
        <taxon>Magnoliopsida</taxon>
        <taxon>Amborellales</taxon>
        <taxon>Amborellaceae</taxon>
        <taxon>Amborella</taxon>
    </lineage>
</organism>
<dbReference type="Proteomes" id="UP000017836">
    <property type="component" value="Unassembled WGS sequence"/>
</dbReference>
<dbReference type="Gene3D" id="3.40.50.300">
    <property type="entry name" value="P-loop containing nucleotide triphosphate hydrolases"/>
    <property type="match status" value="1"/>
</dbReference>
<feature type="chain" id="PRO_5004658680" evidence="1">
    <location>
        <begin position="20"/>
        <end position="322"/>
    </location>
</feature>
<protein>
    <submittedName>
        <fullName evidence="2">Uncharacterized protein</fullName>
    </submittedName>
</protein>
<proteinExistence type="predicted"/>
<dbReference type="SUPFAM" id="SSF52540">
    <property type="entry name" value="P-loop containing nucleoside triphosphate hydrolases"/>
    <property type="match status" value="1"/>
</dbReference>
<name>U5D6Q6_AMBTC</name>
<reference evidence="3" key="1">
    <citation type="journal article" date="2013" name="Science">
        <title>The Amborella genome and the evolution of flowering plants.</title>
        <authorList>
            <consortium name="Amborella Genome Project"/>
        </authorList>
    </citation>
    <scope>NUCLEOTIDE SEQUENCE [LARGE SCALE GENOMIC DNA]</scope>
</reference>
<sequence>MLLLIFAMICGVFICFVCLKQISTHVQPMYVVPNIIMVGTPCPDNSIEPADSLYLHYPQPTTYGRGECRCTPVRHFSILSMQRSGSGWFETLLNSHPNISSNGEIFSVKERRSNISSVLRTLDKVYNLEWTSSAAKNECTAAVGFKWMLNQGLMEYHKDIVDYFNRRGISAIFLFRRNLLHRLVSVLANAYDRDAKQLNGTHKSHVHSKQEAEVLAKYKPTIDSTLLITNLKHIEDITADALKFFKSTRLIILYYEDLINNQKKLMDVQEFLRVPRRDLQSHQVKIHTRPISEQVENWDDVYNTLKGTQYEIFLNQSDYASN</sequence>
<keyword evidence="1" id="KW-0732">Signal</keyword>
<dbReference type="Gramene" id="ERN18129">
    <property type="protein sequence ID" value="ERN18129"/>
    <property type="gene ID" value="AMTR_s00054p00048870"/>
</dbReference>
<dbReference type="EMBL" id="KI392271">
    <property type="protein sequence ID" value="ERN18129.1"/>
    <property type="molecule type" value="Genomic_DNA"/>
</dbReference>
<dbReference type="PANTHER" id="PTHR32175">
    <property type="entry name" value="PROTEIN, PUTATIVE, EXPRESSED-RELATED"/>
    <property type="match status" value="1"/>
</dbReference>
<evidence type="ECO:0000313" key="3">
    <source>
        <dbReference type="Proteomes" id="UP000017836"/>
    </source>
</evidence>
<dbReference type="InterPro" id="IPR052796">
    <property type="entry name" value="Nod_factor_sulfotransferase"/>
</dbReference>
<keyword evidence="3" id="KW-1185">Reference proteome</keyword>
<evidence type="ECO:0000256" key="1">
    <source>
        <dbReference type="SAM" id="SignalP"/>
    </source>
</evidence>
<dbReference type="OMA" id="ERPCETT"/>
<dbReference type="HOGENOM" id="CLU_043603_0_0_1"/>
<dbReference type="InterPro" id="IPR027417">
    <property type="entry name" value="P-loop_NTPase"/>
</dbReference>
<dbReference type="AlphaFoldDB" id="U5D6Q6"/>
<dbReference type="PANTHER" id="PTHR32175:SF26">
    <property type="entry name" value="PROTEIN, PUTATIVE, EXPRESSED-RELATED"/>
    <property type="match status" value="1"/>
</dbReference>
<evidence type="ECO:0000313" key="2">
    <source>
        <dbReference type="EMBL" id="ERN18129.1"/>
    </source>
</evidence>
<feature type="signal peptide" evidence="1">
    <location>
        <begin position="1"/>
        <end position="19"/>
    </location>
</feature>
<dbReference type="eggNOG" id="ENOG502QQY1">
    <property type="taxonomic scope" value="Eukaryota"/>
</dbReference>
<gene>
    <name evidence="2" type="ORF">AMTR_s00054p00048870</name>
</gene>
<accession>U5D6Q6</accession>